<evidence type="ECO:0000256" key="1">
    <source>
        <dbReference type="ARBA" id="ARBA00004651"/>
    </source>
</evidence>
<dbReference type="InterPro" id="IPR037185">
    <property type="entry name" value="EmrE-like"/>
</dbReference>
<evidence type="ECO:0000256" key="5">
    <source>
        <dbReference type="ARBA" id="ARBA00022692"/>
    </source>
</evidence>
<sequence>MLKGVLLSLGANVLFGMGFYFAILLQPLPDMGMFGFRILVLIPMLLLAIFLFNQQAAFKDLARRIKEKPWLIGFVVLLACNLGAQLWLFLWAPNNGQAIQVSIGYLLLPIVTAAMGKIVFKEYFSPFKWLALAFACVGVGASIFLNSEISWATFLVAFGYSSYIVIRRYFNINTLATFVVELIICLPWALYYVLQLDMPMIISQNEYLYYYLILFGVVNGFGFICFVASSNILPVNVLGLMGYVEPLVMLIISFAIGEVLDSQSYILMACLSVAILLLTLDSFRKKA</sequence>
<feature type="transmembrane region" description="Helical" evidence="8">
    <location>
        <begin position="71"/>
        <end position="92"/>
    </location>
</feature>
<feature type="transmembrane region" description="Helical" evidence="8">
    <location>
        <begin position="98"/>
        <end position="120"/>
    </location>
</feature>
<dbReference type="OrthoDB" id="3250831at2"/>
<feature type="transmembrane region" description="Helical" evidence="8">
    <location>
        <begin position="262"/>
        <end position="280"/>
    </location>
</feature>
<evidence type="ECO:0000256" key="3">
    <source>
        <dbReference type="ARBA" id="ARBA00022448"/>
    </source>
</evidence>
<evidence type="ECO:0000256" key="6">
    <source>
        <dbReference type="ARBA" id="ARBA00022989"/>
    </source>
</evidence>
<organism evidence="10 11">
    <name type="scientific">Otariodibacter oris</name>
    <dbReference type="NCBI Taxonomy" id="1032623"/>
    <lineage>
        <taxon>Bacteria</taxon>
        <taxon>Pseudomonadati</taxon>
        <taxon>Pseudomonadota</taxon>
        <taxon>Gammaproteobacteria</taxon>
        <taxon>Pasteurellales</taxon>
        <taxon>Pasteurellaceae</taxon>
        <taxon>Otariodibacter</taxon>
    </lineage>
</organism>
<dbReference type="InterPro" id="IPR004626">
    <property type="entry name" value="RarD"/>
</dbReference>
<evidence type="ECO:0000313" key="11">
    <source>
        <dbReference type="Proteomes" id="UP000280099"/>
    </source>
</evidence>
<feature type="domain" description="EamA" evidence="9">
    <location>
        <begin position="3"/>
        <end position="139"/>
    </location>
</feature>
<dbReference type="NCBIfam" id="TIGR00688">
    <property type="entry name" value="rarD"/>
    <property type="match status" value="1"/>
</dbReference>
<dbReference type="SUPFAM" id="SSF103481">
    <property type="entry name" value="Multidrug resistance efflux transporter EmrE"/>
    <property type="match status" value="2"/>
</dbReference>
<keyword evidence="7 8" id="KW-0472">Membrane</keyword>
<dbReference type="RefSeq" id="WP_121120867.1">
    <property type="nucleotide sequence ID" value="NZ_CP016604.1"/>
</dbReference>
<evidence type="ECO:0000256" key="8">
    <source>
        <dbReference type="SAM" id="Phobius"/>
    </source>
</evidence>
<evidence type="ECO:0000256" key="2">
    <source>
        <dbReference type="ARBA" id="ARBA00007362"/>
    </source>
</evidence>
<feature type="transmembrane region" description="Helical" evidence="8">
    <location>
        <begin position="175"/>
        <end position="195"/>
    </location>
</feature>
<gene>
    <name evidence="10" type="ORF">DES31_0076</name>
</gene>
<evidence type="ECO:0000256" key="7">
    <source>
        <dbReference type="ARBA" id="ARBA00023136"/>
    </source>
</evidence>
<feature type="transmembrane region" description="Helical" evidence="8">
    <location>
        <begin position="31"/>
        <end position="51"/>
    </location>
</feature>
<dbReference type="EMBL" id="RBJC01000004">
    <property type="protein sequence ID" value="RKR76769.1"/>
    <property type="molecule type" value="Genomic_DNA"/>
</dbReference>
<feature type="transmembrane region" description="Helical" evidence="8">
    <location>
        <begin position="151"/>
        <end position="170"/>
    </location>
</feature>
<keyword evidence="5 8" id="KW-0812">Transmembrane</keyword>
<keyword evidence="6 8" id="KW-1133">Transmembrane helix</keyword>
<name>A0A420XHN8_9PAST</name>
<dbReference type="Pfam" id="PF00892">
    <property type="entry name" value="EamA"/>
    <property type="match status" value="2"/>
</dbReference>
<feature type="transmembrane region" description="Helical" evidence="8">
    <location>
        <begin position="207"/>
        <end position="228"/>
    </location>
</feature>
<dbReference type="InterPro" id="IPR000620">
    <property type="entry name" value="EamA_dom"/>
</dbReference>
<accession>A0A420XHN8</accession>
<evidence type="ECO:0000256" key="4">
    <source>
        <dbReference type="ARBA" id="ARBA00022475"/>
    </source>
</evidence>
<feature type="domain" description="EamA" evidence="9">
    <location>
        <begin position="153"/>
        <end position="279"/>
    </location>
</feature>
<proteinExistence type="inferred from homology"/>
<feature type="transmembrane region" description="Helical" evidence="8">
    <location>
        <begin position="5"/>
        <end position="25"/>
    </location>
</feature>
<comment type="similarity">
    <text evidence="2">Belongs to the EamA transporter family.</text>
</comment>
<feature type="transmembrane region" description="Helical" evidence="8">
    <location>
        <begin position="235"/>
        <end position="256"/>
    </location>
</feature>
<evidence type="ECO:0000313" key="10">
    <source>
        <dbReference type="EMBL" id="RKR76769.1"/>
    </source>
</evidence>
<dbReference type="GO" id="GO:0005886">
    <property type="term" value="C:plasma membrane"/>
    <property type="evidence" value="ECO:0007669"/>
    <property type="project" value="UniProtKB-SubCell"/>
</dbReference>
<reference evidence="10 11" key="1">
    <citation type="submission" date="2018-10" db="EMBL/GenBank/DDBJ databases">
        <title>Genomic Encyclopedia of Type Strains, Phase IV (KMG-IV): sequencing the most valuable type-strain genomes for metagenomic binning, comparative biology and taxonomic classification.</title>
        <authorList>
            <person name="Goeker M."/>
        </authorList>
    </citation>
    <scope>NUCLEOTIDE SEQUENCE [LARGE SCALE GENOMIC DNA]</scope>
    <source>
        <strain evidence="10 11">DSM 23800</strain>
    </source>
</reference>
<keyword evidence="4" id="KW-1003">Cell membrane</keyword>
<dbReference type="Proteomes" id="UP000280099">
    <property type="component" value="Unassembled WGS sequence"/>
</dbReference>
<feature type="transmembrane region" description="Helical" evidence="8">
    <location>
        <begin position="127"/>
        <end position="145"/>
    </location>
</feature>
<keyword evidence="11" id="KW-1185">Reference proteome</keyword>
<dbReference type="AlphaFoldDB" id="A0A420XHN8"/>
<comment type="subcellular location">
    <subcellularLocation>
        <location evidence="1">Cell membrane</location>
        <topology evidence="1">Multi-pass membrane protein</topology>
    </subcellularLocation>
</comment>
<protein>
    <submittedName>
        <fullName evidence="10">Chloramphenicol-sensitive protein RarD</fullName>
    </submittedName>
</protein>
<comment type="caution">
    <text evidence="10">The sequence shown here is derived from an EMBL/GenBank/DDBJ whole genome shotgun (WGS) entry which is preliminary data.</text>
</comment>
<keyword evidence="3" id="KW-0813">Transport</keyword>
<evidence type="ECO:0000259" key="9">
    <source>
        <dbReference type="Pfam" id="PF00892"/>
    </source>
</evidence>